<dbReference type="Proteomes" id="UP000001194">
    <property type="component" value="Unassembled WGS sequence"/>
</dbReference>
<dbReference type="EMBL" id="DS547101">
    <property type="protein sequence ID" value="EDR08770.1"/>
    <property type="molecule type" value="Genomic_DNA"/>
</dbReference>
<evidence type="ECO:0000313" key="1">
    <source>
        <dbReference type="EMBL" id="EDR08770.1"/>
    </source>
</evidence>
<protein>
    <submittedName>
        <fullName evidence="1">Predicted protein</fullName>
    </submittedName>
</protein>
<dbReference type="AlphaFoldDB" id="B0DAL2"/>
<proteinExistence type="predicted"/>
<dbReference type="OrthoDB" id="3020383at2759"/>
<name>B0DAL2_LACBS</name>
<gene>
    <name evidence="1" type="ORF">LACBIDRAFT_327083</name>
</gene>
<reference evidence="1 2" key="1">
    <citation type="journal article" date="2008" name="Nature">
        <title>The genome of Laccaria bicolor provides insights into mycorrhizal symbiosis.</title>
        <authorList>
            <person name="Martin F."/>
            <person name="Aerts A."/>
            <person name="Ahren D."/>
            <person name="Brun A."/>
            <person name="Danchin E.G.J."/>
            <person name="Duchaussoy F."/>
            <person name="Gibon J."/>
            <person name="Kohler A."/>
            <person name="Lindquist E."/>
            <person name="Pereda V."/>
            <person name="Salamov A."/>
            <person name="Shapiro H.J."/>
            <person name="Wuyts J."/>
            <person name="Blaudez D."/>
            <person name="Buee M."/>
            <person name="Brokstein P."/>
            <person name="Canbaeck B."/>
            <person name="Cohen D."/>
            <person name="Courty P.E."/>
            <person name="Coutinho P.M."/>
            <person name="Delaruelle C."/>
            <person name="Detter J.C."/>
            <person name="Deveau A."/>
            <person name="DiFazio S."/>
            <person name="Duplessis S."/>
            <person name="Fraissinet-Tachet L."/>
            <person name="Lucic E."/>
            <person name="Frey-Klett P."/>
            <person name="Fourrey C."/>
            <person name="Feussner I."/>
            <person name="Gay G."/>
            <person name="Grimwood J."/>
            <person name="Hoegger P.J."/>
            <person name="Jain P."/>
            <person name="Kilaru S."/>
            <person name="Labbe J."/>
            <person name="Lin Y.C."/>
            <person name="Legue V."/>
            <person name="Le Tacon F."/>
            <person name="Marmeisse R."/>
            <person name="Melayah D."/>
            <person name="Montanini B."/>
            <person name="Muratet M."/>
            <person name="Nehls U."/>
            <person name="Niculita-Hirzel H."/>
            <person name="Oudot-Le Secq M.P."/>
            <person name="Peter M."/>
            <person name="Quesneville H."/>
            <person name="Rajashekar B."/>
            <person name="Reich M."/>
            <person name="Rouhier N."/>
            <person name="Schmutz J."/>
            <person name="Yin T."/>
            <person name="Chalot M."/>
            <person name="Henrissat B."/>
            <person name="Kuees U."/>
            <person name="Lucas S."/>
            <person name="Van de Peer Y."/>
            <person name="Podila G.K."/>
            <person name="Polle A."/>
            <person name="Pukkila P.J."/>
            <person name="Richardson P.M."/>
            <person name="Rouze P."/>
            <person name="Sanders I.R."/>
            <person name="Stajich J.E."/>
            <person name="Tunlid A."/>
            <person name="Tuskan G."/>
            <person name="Grigoriev I.V."/>
        </authorList>
    </citation>
    <scope>NUCLEOTIDE SEQUENCE [LARGE SCALE GENOMIC DNA]</scope>
    <source>
        <strain evidence="2">S238N-H82 / ATCC MYA-4686</strain>
    </source>
</reference>
<dbReference type="HOGENOM" id="CLU_057157_0_0_1"/>
<evidence type="ECO:0000313" key="2">
    <source>
        <dbReference type="Proteomes" id="UP000001194"/>
    </source>
</evidence>
<dbReference type="KEGG" id="lbc:LACBIDRAFT_327083"/>
<dbReference type="GeneID" id="6076384"/>
<keyword evidence="2" id="KW-1185">Reference proteome</keyword>
<organism evidence="2">
    <name type="scientific">Laccaria bicolor (strain S238N-H82 / ATCC MYA-4686)</name>
    <name type="common">Bicoloured deceiver</name>
    <name type="synonym">Laccaria laccata var. bicolor</name>
    <dbReference type="NCBI Taxonomy" id="486041"/>
    <lineage>
        <taxon>Eukaryota</taxon>
        <taxon>Fungi</taxon>
        <taxon>Dikarya</taxon>
        <taxon>Basidiomycota</taxon>
        <taxon>Agaricomycotina</taxon>
        <taxon>Agaricomycetes</taxon>
        <taxon>Agaricomycetidae</taxon>
        <taxon>Agaricales</taxon>
        <taxon>Agaricineae</taxon>
        <taxon>Hydnangiaceae</taxon>
        <taxon>Laccaria</taxon>
    </lineage>
</organism>
<accession>B0DAL2</accession>
<sequence>MQSPKLLSVAFPSLRCLRPPLPSTGPNFGPVTKVPEASKKFILERYGTYWSDSEGSVKTRPLPATIDDLAKMFHECKFFGYMTPEICALLLDISEFGLAEHRPTNTIIGLPVGPRFYMKFLEQIWFILFVPRYRYGISGYSPDIPYTDDWFEEAGIARDKALAEDYDPKLCKEVSRIGTAGVEFHKEVAGWQGSTLQSDLEFSQLAKAIMGLPAKHPARVEMIRGIFSR</sequence>
<dbReference type="InParanoid" id="B0DAL2"/>
<dbReference type="RefSeq" id="XP_001880995.1">
    <property type="nucleotide sequence ID" value="XM_001880960.1"/>
</dbReference>